<dbReference type="PANTHER" id="PTHR24205:SF16">
    <property type="entry name" value="GH01042P-RELATED"/>
    <property type="match status" value="1"/>
</dbReference>
<evidence type="ECO:0000313" key="9">
    <source>
        <dbReference type="Proteomes" id="UP000054107"/>
    </source>
</evidence>
<evidence type="ECO:0000256" key="5">
    <source>
        <dbReference type="PROSITE-ProRule" id="PRU00125"/>
    </source>
</evidence>
<dbReference type="Pfam" id="PF00412">
    <property type="entry name" value="LIM"/>
    <property type="match status" value="2"/>
</dbReference>
<evidence type="ECO:0000313" key="8">
    <source>
        <dbReference type="EMBL" id="CEP16366.1"/>
    </source>
</evidence>
<dbReference type="PANTHER" id="PTHR24205">
    <property type="entry name" value="FOUR AND A HALF LIM DOMAINS PROTEIN"/>
    <property type="match status" value="1"/>
</dbReference>
<keyword evidence="1 5" id="KW-0479">Metal-binding</keyword>
<dbReference type="AlphaFoldDB" id="A0A0B7NCV8"/>
<feature type="region of interest" description="Disordered" evidence="6">
    <location>
        <begin position="166"/>
        <end position="209"/>
    </location>
</feature>
<evidence type="ECO:0000256" key="1">
    <source>
        <dbReference type="ARBA" id="ARBA00022723"/>
    </source>
</evidence>
<evidence type="ECO:0000256" key="2">
    <source>
        <dbReference type="ARBA" id="ARBA00022737"/>
    </source>
</evidence>
<keyword evidence="2" id="KW-0677">Repeat</keyword>
<feature type="region of interest" description="Disordered" evidence="6">
    <location>
        <begin position="346"/>
        <end position="407"/>
    </location>
</feature>
<dbReference type="EMBL" id="LN733128">
    <property type="protein sequence ID" value="CEP16366.1"/>
    <property type="molecule type" value="Genomic_DNA"/>
</dbReference>
<evidence type="ECO:0000256" key="4">
    <source>
        <dbReference type="ARBA" id="ARBA00023038"/>
    </source>
</evidence>
<feature type="region of interest" description="Disordered" evidence="6">
    <location>
        <begin position="253"/>
        <end position="272"/>
    </location>
</feature>
<evidence type="ECO:0000259" key="7">
    <source>
        <dbReference type="PROSITE" id="PS50023"/>
    </source>
</evidence>
<gene>
    <name evidence="8" type="primary">PARPA_10630.1 scaffold 41546</name>
</gene>
<dbReference type="GO" id="GO:0046872">
    <property type="term" value="F:metal ion binding"/>
    <property type="evidence" value="ECO:0007669"/>
    <property type="project" value="UniProtKB-KW"/>
</dbReference>
<keyword evidence="9" id="KW-1185">Reference proteome</keyword>
<evidence type="ECO:0000256" key="3">
    <source>
        <dbReference type="ARBA" id="ARBA00022833"/>
    </source>
</evidence>
<dbReference type="SMART" id="SM00132">
    <property type="entry name" value="LIM"/>
    <property type="match status" value="4"/>
</dbReference>
<proteinExistence type="predicted"/>
<dbReference type="STRING" id="35722.A0A0B7NCV8"/>
<feature type="domain" description="LIM zinc-binding" evidence="7">
    <location>
        <begin position="414"/>
        <end position="474"/>
    </location>
</feature>
<dbReference type="PROSITE" id="PS50023">
    <property type="entry name" value="LIM_DOMAIN_2"/>
    <property type="match status" value="3"/>
</dbReference>
<dbReference type="Gene3D" id="2.10.110.10">
    <property type="entry name" value="Cysteine Rich Protein"/>
    <property type="match status" value="4"/>
</dbReference>
<dbReference type="PROSITE" id="PS00478">
    <property type="entry name" value="LIM_DOMAIN_1"/>
    <property type="match status" value="4"/>
</dbReference>
<dbReference type="OrthoDB" id="1112565at2759"/>
<feature type="compositionally biased region" description="Low complexity" evidence="6">
    <location>
        <begin position="384"/>
        <end position="407"/>
    </location>
</feature>
<dbReference type="Proteomes" id="UP000054107">
    <property type="component" value="Unassembled WGS sequence"/>
</dbReference>
<sequence>MTPASSSLLAKAAVFSSQARLGQTSTDKWQDTYGKKAIFNGSNSGSVSTPIQRRPQRTMPQFDMQQPKELKACAKCHRKQNSWTDLNSFTIHNSAYYCKTCLTETVDCPGCSKPLERTTTQTVFNNQAWHSSCFQCGQCQSPLKPMLASMDSEGRPSCRTCQLKDRMQAMQQSPKPSAPSTSTPALSSLISPSRSTSTTPTRAENPYLRYQQSRRASMFNPASALIEDRIKARSVSPTSPSLSTSSYISIDSSVSTPHPAIEPKKTESSRRRKLVKKPCKECGQHVSKKDYRGLRIPSGELLCFHSYCLFCARCQQTFNGLEFCTDGTKFYHTECPATPDVACSSPPLSAVGGGSRQGTPSQSEEDETYPRTPPQADNFFNVATTPSPTESSFPPSNEELQKQQQKQQQESETVMCNACAKPVTDTCLELSNNFYHKECLLCAGCNKTVPTDRKLAKYQDKLYCDQCTPSSNKAKRIVRSVLKINTESAPPTSKETSRRHSTVTTPSEIFRSRKSALPQLGGERFCAHCKKSMPLFDALPGPNASRWHKKCLRCAGCKKQMDSDAHMTVKDDGVFVVHCRGCLDDTPKPRFVRR</sequence>
<keyword evidence="3 5" id="KW-0862">Zinc</keyword>
<keyword evidence="4 5" id="KW-0440">LIM domain</keyword>
<protein>
    <recommendedName>
        <fullName evidence="7">LIM zinc-binding domain-containing protein</fullName>
    </recommendedName>
</protein>
<reference evidence="8 9" key="1">
    <citation type="submission" date="2014-09" db="EMBL/GenBank/DDBJ databases">
        <authorList>
            <person name="Ellenberger Sabrina"/>
        </authorList>
    </citation>
    <scope>NUCLEOTIDE SEQUENCE [LARGE SCALE GENOMIC DNA]</scope>
    <source>
        <strain evidence="8 9">CBS 412.66</strain>
    </source>
</reference>
<feature type="compositionally biased region" description="Low complexity" evidence="6">
    <location>
        <begin position="173"/>
        <end position="202"/>
    </location>
</feature>
<organism evidence="8 9">
    <name type="scientific">Parasitella parasitica</name>
    <dbReference type="NCBI Taxonomy" id="35722"/>
    <lineage>
        <taxon>Eukaryota</taxon>
        <taxon>Fungi</taxon>
        <taxon>Fungi incertae sedis</taxon>
        <taxon>Mucoromycota</taxon>
        <taxon>Mucoromycotina</taxon>
        <taxon>Mucoromycetes</taxon>
        <taxon>Mucorales</taxon>
        <taxon>Mucorineae</taxon>
        <taxon>Mucoraceae</taxon>
        <taxon>Parasitella</taxon>
    </lineage>
</organism>
<feature type="domain" description="LIM zinc-binding" evidence="7">
    <location>
        <begin position="106"/>
        <end position="168"/>
    </location>
</feature>
<feature type="region of interest" description="Disordered" evidence="6">
    <location>
        <begin position="487"/>
        <end position="506"/>
    </location>
</feature>
<accession>A0A0B7NCV8</accession>
<dbReference type="InterPro" id="IPR001781">
    <property type="entry name" value="Znf_LIM"/>
</dbReference>
<evidence type="ECO:0000256" key="6">
    <source>
        <dbReference type="SAM" id="MobiDB-lite"/>
    </source>
</evidence>
<dbReference type="CDD" id="cd08368">
    <property type="entry name" value="LIM"/>
    <property type="match status" value="2"/>
</dbReference>
<feature type="domain" description="LIM zinc-binding" evidence="7">
    <location>
        <begin position="524"/>
        <end position="589"/>
    </location>
</feature>
<name>A0A0B7NCV8_9FUNG</name>